<dbReference type="CDD" id="cd00063">
    <property type="entry name" value="FN3"/>
    <property type="match status" value="1"/>
</dbReference>
<organism evidence="6 7">
    <name type="scientific">Paenibacillus qinlingensis</name>
    <dbReference type="NCBI Taxonomy" id="1837343"/>
    <lineage>
        <taxon>Bacteria</taxon>
        <taxon>Bacillati</taxon>
        <taxon>Bacillota</taxon>
        <taxon>Bacilli</taxon>
        <taxon>Bacillales</taxon>
        <taxon>Paenibacillaceae</taxon>
        <taxon>Paenibacillus</taxon>
    </lineage>
</organism>
<dbReference type="InterPro" id="IPR003961">
    <property type="entry name" value="FN3_dom"/>
</dbReference>
<keyword evidence="3 4" id="KW-0732">Signal</keyword>
<keyword evidence="7" id="KW-1185">Reference proteome</keyword>
<dbReference type="SUPFAM" id="SSF49265">
    <property type="entry name" value="Fibronectin type III"/>
    <property type="match status" value="1"/>
</dbReference>
<gene>
    <name evidence="6" type="ORF">J2736_001087</name>
</gene>
<dbReference type="InterPro" id="IPR013783">
    <property type="entry name" value="Ig-like_fold"/>
</dbReference>
<feature type="chain" id="PRO_5047100578" evidence="4">
    <location>
        <begin position="32"/>
        <end position="856"/>
    </location>
</feature>
<dbReference type="InterPro" id="IPR055372">
    <property type="entry name" value="CBM96"/>
</dbReference>
<dbReference type="InterPro" id="IPR036116">
    <property type="entry name" value="FN3_sf"/>
</dbReference>
<proteinExistence type="predicted"/>
<evidence type="ECO:0000256" key="2">
    <source>
        <dbReference type="ARBA" id="ARBA00022525"/>
    </source>
</evidence>
<accession>A0ABU1NRB9</accession>
<sequence>MRISKPSKLLFQSTLASLLVSASLGITPALAAVDPTLPNWTTAGYKGGQALPTGGTLIDLTTKGITANDGVDDSNALQQVINDIRSGTLTVNGSVVSDTNRAILKLPAGQIDLNKQIRVDASFITLRGAGNNPTTGTKIVFKPAATYSEDPANPGAPLIDGKMWPGYAAFRVEDRAKDSGDTTYEGSVNFHWLTGQRVASAGGGTKGSLVVKVASGKGSQFAAGDTIYVGAANTVAFYDGMQAPQAYRFNGHMRTQMFKVVSVSGDNLTIDKPLEFDVPFSNSGQLPADPGGSNSTYYSKVMKVTAVKGVGFEDFYFTQDISYTPYNGLINANDYDAVTNPGGVGLKYKNEALEYAVHGILFKFAQDGWVKGIRTYMTGSHPIVTEFAKNMEITNNIIFGAWNKGKGGHGYVRGSKLYDSKITNNTIDRVRHLTLQWSATGNVIQGNALSADMNLHGGWERHNLIEQNTISIPFEHSSWGEGEGGQDMLEGTWYPIWYGAGPHASKWSGGTGEQNVFFNNTMSKQLTKGGAYVPFAPYNNANTIYQIGWDGTQWTHLQKPTGTFISTWGQNETVDFSQAPNKGVYACLSFTGSSLLGSGTATNSCTGGTDTQAPTVPAGLTATAASSSQINLSWTASTDNVGVTGYDVYRGGTFLKTVTGTSTTDTGLTASTAYSYYVRAKDAVGNASAASNTASSTTLSGSTAATLNPTDDAYVHESNPTTNYGNDTTMFLKTSSGSNRVVYVKFDLSSISSASSAKLRIYGSASANTTVTAYQTTDSWTEAALTWNNKPAIGSAAGSIAMNATNAYYEIDITSYVQAQIAGDKIVSIELQESAGKYTTLNTSENGANKPQLVIQ</sequence>
<protein>
    <submittedName>
        <fullName evidence="6">Chitodextrinase</fullName>
    </submittedName>
</protein>
<evidence type="ECO:0000256" key="1">
    <source>
        <dbReference type="ARBA" id="ARBA00004613"/>
    </source>
</evidence>
<dbReference type="EMBL" id="JAVDSB010000001">
    <property type="protein sequence ID" value="MDR6549904.1"/>
    <property type="molecule type" value="Genomic_DNA"/>
</dbReference>
<evidence type="ECO:0000259" key="5">
    <source>
        <dbReference type="PROSITE" id="PS50853"/>
    </source>
</evidence>
<dbReference type="SUPFAM" id="SSF51126">
    <property type="entry name" value="Pectin lyase-like"/>
    <property type="match status" value="1"/>
</dbReference>
<dbReference type="Pfam" id="PF00041">
    <property type="entry name" value="fn3"/>
    <property type="match status" value="1"/>
</dbReference>
<evidence type="ECO:0000313" key="7">
    <source>
        <dbReference type="Proteomes" id="UP001267290"/>
    </source>
</evidence>
<feature type="domain" description="Fibronectin type-III" evidence="5">
    <location>
        <begin position="616"/>
        <end position="701"/>
    </location>
</feature>
<name>A0ABU1NRB9_9BACL</name>
<keyword evidence="2" id="KW-0964">Secreted</keyword>
<evidence type="ECO:0000256" key="4">
    <source>
        <dbReference type="SAM" id="SignalP"/>
    </source>
</evidence>
<dbReference type="SMART" id="SM00060">
    <property type="entry name" value="FN3"/>
    <property type="match status" value="1"/>
</dbReference>
<evidence type="ECO:0000256" key="3">
    <source>
        <dbReference type="ARBA" id="ARBA00022729"/>
    </source>
</evidence>
<dbReference type="Pfam" id="PF24517">
    <property type="entry name" value="CBM96"/>
    <property type="match status" value="1"/>
</dbReference>
<comment type="subcellular location">
    <subcellularLocation>
        <location evidence="1">Secreted</location>
    </subcellularLocation>
</comment>
<dbReference type="Gene3D" id="2.60.40.10">
    <property type="entry name" value="Immunoglobulins"/>
    <property type="match status" value="1"/>
</dbReference>
<feature type="signal peptide" evidence="4">
    <location>
        <begin position="1"/>
        <end position="31"/>
    </location>
</feature>
<comment type="caution">
    <text evidence="6">The sequence shown here is derived from an EMBL/GenBank/DDBJ whole genome shotgun (WGS) entry which is preliminary data.</text>
</comment>
<dbReference type="Proteomes" id="UP001267290">
    <property type="component" value="Unassembled WGS sequence"/>
</dbReference>
<dbReference type="NCBIfam" id="NF033679">
    <property type="entry name" value="DNRLRE_dom"/>
    <property type="match status" value="1"/>
</dbReference>
<evidence type="ECO:0000313" key="6">
    <source>
        <dbReference type="EMBL" id="MDR6549904.1"/>
    </source>
</evidence>
<dbReference type="PROSITE" id="PS50853">
    <property type="entry name" value="FN3"/>
    <property type="match status" value="1"/>
</dbReference>
<reference evidence="6 7" key="1">
    <citation type="submission" date="2023-07" db="EMBL/GenBank/DDBJ databases">
        <title>Sorghum-associated microbial communities from plants grown in Nebraska, USA.</title>
        <authorList>
            <person name="Schachtman D."/>
        </authorList>
    </citation>
    <scope>NUCLEOTIDE SEQUENCE [LARGE SCALE GENOMIC DNA]</scope>
    <source>
        <strain evidence="6 7">CC258</strain>
    </source>
</reference>
<dbReference type="RefSeq" id="WP_310224185.1">
    <property type="nucleotide sequence ID" value="NZ_JAVDSB010000001.1"/>
</dbReference>
<dbReference type="InterPro" id="IPR011050">
    <property type="entry name" value="Pectin_lyase_fold/virulence"/>
</dbReference>